<dbReference type="RefSeq" id="WP_308455808.1">
    <property type="nucleotide sequence ID" value="NZ_JAJEQM010000002.1"/>
</dbReference>
<accession>A0AAE3DX70</accession>
<dbReference type="AlphaFoldDB" id="A0AAE3DX70"/>
<dbReference type="EMBL" id="JAJEQM010000002">
    <property type="protein sequence ID" value="MCC2209653.1"/>
    <property type="molecule type" value="Genomic_DNA"/>
</dbReference>
<keyword evidence="2" id="KW-1185">Reference proteome</keyword>
<sequence length="207" mass="23409">MNFRVLVDLKRIVAYICPFCSNMSSKSLSIFNFSGKDKVQLICPTHGCHETCVTIAEKHDKYKFDIECPICGDNHSYTTTKENFWNKPLLTYKCPVAGIDVFFAGEKDLVENMLNENTDMFSDILDEFDDDDSDISFNLIYSIIERLHALQESHNISCACGSEDIELNIINGNIILTCLQCKKSKAIETTEETLTRLLNAKAIIIGK</sequence>
<reference evidence="1 2" key="1">
    <citation type="submission" date="2021-10" db="EMBL/GenBank/DDBJ databases">
        <title>Anaerobic single-cell dispensing facilitates the cultivation of human gut bacteria.</title>
        <authorList>
            <person name="Afrizal A."/>
        </authorList>
    </citation>
    <scope>NUCLEOTIDE SEQUENCE [LARGE SCALE GENOMIC DNA]</scope>
    <source>
        <strain evidence="1 2">CLA-AA-H232</strain>
    </source>
</reference>
<gene>
    <name evidence="1" type="ORF">LKE05_02450</name>
</gene>
<dbReference type="Proteomes" id="UP001198242">
    <property type="component" value="Unassembled WGS sequence"/>
</dbReference>
<evidence type="ECO:0000313" key="2">
    <source>
        <dbReference type="Proteomes" id="UP001198242"/>
    </source>
</evidence>
<organism evidence="1 2">
    <name type="scientific">Hominilimicola fabiformis</name>
    <dbReference type="NCBI Taxonomy" id="2885356"/>
    <lineage>
        <taxon>Bacteria</taxon>
        <taxon>Bacillati</taxon>
        <taxon>Bacillota</taxon>
        <taxon>Clostridia</taxon>
        <taxon>Eubacteriales</taxon>
        <taxon>Oscillospiraceae</taxon>
        <taxon>Hominilimicola</taxon>
    </lineage>
</organism>
<protein>
    <submittedName>
        <fullName evidence="1">Uncharacterized protein</fullName>
    </submittedName>
</protein>
<name>A0AAE3DX70_9FIRM</name>
<comment type="caution">
    <text evidence="1">The sequence shown here is derived from an EMBL/GenBank/DDBJ whole genome shotgun (WGS) entry which is preliminary data.</text>
</comment>
<proteinExistence type="predicted"/>
<evidence type="ECO:0000313" key="1">
    <source>
        <dbReference type="EMBL" id="MCC2209653.1"/>
    </source>
</evidence>